<comment type="subcellular location">
    <subcellularLocation>
        <location evidence="10">Cytoplasm</location>
    </subcellularLocation>
</comment>
<dbReference type="PATRIC" id="fig|1123384.7.peg.880"/>
<dbReference type="EMBL" id="CP007141">
    <property type="protein sequence ID" value="AJC73586.1"/>
    <property type="molecule type" value="Genomic_DNA"/>
</dbReference>
<keyword evidence="9 10" id="KW-0342">GTP-binding</keyword>
<dbReference type="OrthoDB" id="9805918at2"/>
<dbReference type="NCBIfam" id="NF003661">
    <property type="entry name" value="PRK05291.1-3"/>
    <property type="match status" value="1"/>
</dbReference>
<dbReference type="Pfam" id="PF01926">
    <property type="entry name" value="MMR_HSR1"/>
    <property type="match status" value="1"/>
</dbReference>
<dbReference type="NCBIfam" id="TIGR00231">
    <property type="entry name" value="small_GTP"/>
    <property type="match status" value="1"/>
</dbReference>
<name>A0A0X1KQK0_9THEM</name>
<dbReference type="InterPro" id="IPR018948">
    <property type="entry name" value="GTP-bd_TrmE_N"/>
</dbReference>
<evidence type="ECO:0000313" key="13">
    <source>
        <dbReference type="EMBL" id="AJC73586.1"/>
    </source>
</evidence>
<evidence type="ECO:0000256" key="11">
    <source>
        <dbReference type="RuleBase" id="RU003313"/>
    </source>
</evidence>
<keyword evidence="5 10" id="KW-0547">Nucleotide-binding</keyword>
<dbReference type="RefSeq" id="WP_031504804.1">
    <property type="nucleotide sequence ID" value="NC_022795.1"/>
</dbReference>
<feature type="binding site" evidence="10">
    <location>
        <begin position="224"/>
        <end position="229"/>
    </location>
    <ligand>
        <name>GTP</name>
        <dbReference type="ChEBI" id="CHEBI:37565"/>
    </ligand>
</feature>
<dbReference type="Pfam" id="PF12631">
    <property type="entry name" value="MnmE_helical"/>
    <property type="match status" value="1"/>
</dbReference>
<dbReference type="GO" id="GO:0003924">
    <property type="term" value="F:GTPase activity"/>
    <property type="evidence" value="ECO:0007669"/>
    <property type="project" value="UniProtKB-UniRule"/>
</dbReference>
<dbReference type="InterPro" id="IPR005225">
    <property type="entry name" value="Small_GTP-bd"/>
</dbReference>
<dbReference type="PaxDb" id="1123384-AJ81_04495"/>
<dbReference type="KEGG" id="phy:AJ81_04495"/>
<dbReference type="PANTHER" id="PTHR42714">
    <property type="entry name" value="TRNA MODIFICATION GTPASE GTPBP3"/>
    <property type="match status" value="1"/>
</dbReference>
<dbReference type="Gene3D" id="3.30.1360.120">
    <property type="entry name" value="Probable tRNA modification gtpase trme, domain 1"/>
    <property type="match status" value="1"/>
</dbReference>
<feature type="binding site" evidence="10">
    <location>
        <position position="120"/>
    </location>
    <ligand>
        <name>(6S)-5-formyl-5,6,7,8-tetrahydrofolate</name>
        <dbReference type="ChEBI" id="CHEBI:57457"/>
    </ligand>
</feature>
<protein>
    <recommendedName>
        <fullName evidence="10">tRNA modification GTPase MnmE</fullName>
        <ecNumber evidence="10">3.6.-.-</ecNumber>
    </recommendedName>
</protein>
<dbReference type="InterPro" id="IPR031168">
    <property type="entry name" value="G_TrmE"/>
</dbReference>
<feature type="binding site" evidence="10">
    <location>
        <position position="450"/>
    </location>
    <ligand>
        <name>(6S)-5-formyl-5,6,7,8-tetrahydrofolate</name>
        <dbReference type="ChEBI" id="CHEBI:57457"/>
    </ligand>
</feature>
<comment type="similarity">
    <text evidence="1 10 11">Belongs to the TRAFAC class TrmE-Era-EngA-EngB-Septin-like GTPase superfamily. TrmE GTPase family.</text>
</comment>
<feature type="binding site" evidence="10">
    <location>
        <position position="224"/>
    </location>
    <ligand>
        <name>K(+)</name>
        <dbReference type="ChEBI" id="CHEBI:29103"/>
    </ligand>
</feature>
<feature type="binding site" evidence="10">
    <location>
        <position position="228"/>
    </location>
    <ligand>
        <name>Mg(2+)</name>
        <dbReference type="ChEBI" id="CHEBI:18420"/>
    </ligand>
</feature>
<accession>A0A0X1KQK0</accession>
<evidence type="ECO:0000259" key="12">
    <source>
        <dbReference type="PROSITE" id="PS51709"/>
    </source>
</evidence>
<comment type="subunit">
    <text evidence="10">Homodimer. Heterotetramer of two MnmE and two MnmG subunits.</text>
</comment>
<evidence type="ECO:0000313" key="14">
    <source>
        <dbReference type="Proteomes" id="UP000077469"/>
    </source>
</evidence>
<feature type="binding site" evidence="10">
    <location>
        <begin position="268"/>
        <end position="271"/>
    </location>
    <ligand>
        <name>GTP</name>
        <dbReference type="ChEBI" id="CHEBI:37565"/>
    </ligand>
</feature>
<evidence type="ECO:0000256" key="8">
    <source>
        <dbReference type="ARBA" id="ARBA00022958"/>
    </source>
</evidence>
<dbReference type="NCBIfam" id="TIGR00450">
    <property type="entry name" value="mnmE_trmE_thdF"/>
    <property type="match status" value="1"/>
</dbReference>
<reference evidence="13 14" key="1">
    <citation type="submission" date="2014-01" db="EMBL/GenBank/DDBJ databases">
        <title>Genome sequencing of Thermotog hypogea.</title>
        <authorList>
            <person name="Zhang X."/>
            <person name="Alvare G."/>
            <person name="Fristensky B."/>
            <person name="Chen L."/>
            <person name="Suen T."/>
            <person name="Chen Q."/>
            <person name="Ma K."/>
        </authorList>
    </citation>
    <scope>NUCLEOTIDE SEQUENCE [LARGE SCALE GENOMIC DNA]</scope>
    <source>
        <strain evidence="13 14">DSM 11164</strain>
    </source>
</reference>
<dbReference type="HAMAP" id="MF_00379">
    <property type="entry name" value="GTPase_MnmE"/>
    <property type="match status" value="1"/>
</dbReference>
<keyword evidence="8 10" id="KW-0630">Potassium</keyword>
<proteinExistence type="inferred from homology"/>
<evidence type="ECO:0000256" key="4">
    <source>
        <dbReference type="ARBA" id="ARBA00022723"/>
    </source>
</evidence>
<dbReference type="SUPFAM" id="SSF52540">
    <property type="entry name" value="P-loop containing nucleoside triphosphate hydrolases"/>
    <property type="match status" value="1"/>
</dbReference>
<dbReference type="InterPro" id="IPR006073">
    <property type="entry name" value="GTP-bd"/>
</dbReference>
<keyword evidence="14" id="KW-1185">Reference proteome</keyword>
<feature type="binding site" evidence="10">
    <location>
        <position position="249"/>
    </location>
    <ligand>
        <name>Mg(2+)</name>
        <dbReference type="ChEBI" id="CHEBI:18420"/>
    </ligand>
</feature>
<evidence type="ECO:0000256" key="7">
    <source>
        <dbReference type="ARBA" id="ARBA00022842"/>
    </source>
</evidence>
<keyword evidence="6 10" id="KW-0378">Hydrolase</keyword>
<dbReference type="InterPro" id="IPR027266">
    <property type="entry name" value="TrmE/GcvT-like"/>
</dbReference>
<evidence type="ECO:0000256" key="5">
    <source>
        <dbReference type="ARBA" id="ARBA00022741"/>
    </source>
</evidence>
<dbReference type="PROSITE" id="PS51709">
    <property type="entry name" value="G_TRME"/>
    <property type="match status" value="1"/>
</dbReference>
<evidence type="ECO:0000256" key="3">
    <source>
        <dbReference type="ARBA" id="ARBA00022694"/>
    </source>
</evidence>
<dbReference type="GO" id="GO:0005525">
    <property type="term" value="F:GTP binding"/>
    <property type="evidence" value="ECO:0007669"/>
    <property type="project" value="UniProtKB-UniRule"/>
</dbReference>
<keyword evidence="7 10" id="KW-0460">Magnesium</keyword>
<dbReference type="InterPro" id="IPR025867">
    <property type="entry name" value="MnmE_helical"/>
</dbReference>
<dbReference type="STRING" id="1123384.AJ81_04495"/>
<gene>
    <name evidence="10" type="primary">mnmE</name>
    <name evidence="10" type="synonym">trmE</name>
    <name evidence="13" type="ORF">AJ81_04495</name>
</gene>
<feature type="binding site" evidence="10">
    <location>
        <position position="81"/>
    </location>
    <ligand>
        <name>(6S)-5-formyl-5,6,7,8-tetrahydrofolate</name>
        <dbReference type="ChEBI" id="CHEBI:57457"/>
    </ligand>
</feature>
<comment type="caution">
    <text evidence="10">Lacks conserved residue(s) required for the propagation of feature annotation.</text>
</comment>
<feature type="binding site" evidence="10">
    <location>
        <begin position="243"/>
        <end position="249"/>
    </location>
    <ligand>
        <name>GTP</name>
        <dbReference type="ChEBI" id="CHEBI:37565"/>
    </ligand>
</feature>
<evidence type="ECO:0000256" key="1">
    <source>
        <dbReference type="ARBA" id="ARBA00011043"/>
    </source>
</evidence>
<evidence type="ECO:0000256" key="9">
    <source>
        <dbReference type="ARBA" id="ARBA00023134"/>
    </source>
</evidence>
<feature type="binding site" evidence="10">
    <location>
        <position position="245"/>
    </location>
    <ligand>
        <name>K(+)</name>
        <dbReference type="ChEBI" id="CHEBI:29103"/>
    </ligand>
</feature>
<dbReference type="GO" id="GO:0002098">
    <property type="term" value="P:tRNA wobble uridine modification"/>
    <property type="evidence" value="ECO:0007669"/>
    <property type="project" value="TreeGrafter"/>
</dbReference>
<dbReference type="InterPro" id="IPR004520">
    <property type="entry name" value="GTPase_MnmE"/>
</dbReference>
<organism evidence="13 14">
    <name type="scientific">Pseudothermotoga hypogea DSM 11164 = NBRC 106472</name>
    <dbReference type="NCBI Taxonomy" id="1123384"/>
    <lineage>
        <taxon>Bacteria</taxon>
        <taxon>Thermotogati</taxon>
        <taxon>Thermotogota</taxon>
        <taxon>Thermotogae</taxon>
        <taxon>Thermotogales</taxon>
        <taxon>Thermotogaceae</taxon>
        <taxon>Pseudothermotoga</taxon>
    </lineage>
</organism>
<feature type="domain" description="TrmE-type G" evidence="12">
    <location>
        <begin position="214"/>
        <end position="374"/>
    </location>
</feature>
<dbReference type="FunFam" id="3.40.50.300:FF:000494">
    <property type="entry name" value="tRNA modification GTPase MnmE"/>
    <property type="match status" value="1"/>
</dbReference>
<dbReference type="FunFam" id="3.30.1360.120:FF:000003">
    <property type="entry name" value="tRNA modification GTPase MnmE"/>
    <property type="match status" value="1"/>
</dbReference>
<dbReference type="Proteomes" id="UP000077469">
    <property type="component" value="Chromosome"/>
</dbReference>
<evidence type="ECO:0000256" key="6">
    <source>
        <dbReference type="ARBA" id="ARBA00022801"/>
    </source>
</evidence>
<dbReference type="GO" id="GO:0005829">
    <property type="term" value="C:cytosol"/>
    <property type="evidence" value="ECO:0007669"/>
    <property type="project" value="TreeGrafter"/>
</dbReference>
<dbReference type="EC" id="3.6.-.-" evidence="10"/>
<dbReference type="Gene3D" id="3.40.50.300">
    <property type="entry name" value="P-loop containing nucleotide triphosphate hydrolases"/>
    <property type="match status" value="1"/>
</dbReference>
<evidence type="ECO:0000256" key="2">
    <source>
        <dbReference type="ARBA" id="ARBA00022490"/>
    </source>
</evidence>
<dbReference type="PANTHER" id="PTHR42714:SF2">
    <property type="entry name" value="TRNA MODIFICATION GTPASE GTPBP3, MITOCHONDRIAL"/>
    <property type="match status" value="1"/>
</dbReference>
<dbReference type="GO" id="GO:0042802">
    <property type="term" value="F:identical protein binding"/>
    <property type="evidence" value="ECO:0007669"/>
    <property type="project" value="UniProtKB-ARBA"/>
</dbReference>
<dbReference type="Gene3D" id="1.20.120.430">
    <property type="entry name" value="tRNA modification GTPase MnmE domain 2"/>
    <property type="match status" value="1"/>
</dbReference>
<dbReference type="AlphaFoldDB" id="A0A0X1KQK0"/>
<evidence type="ECO:0000256" key="10">
    <source>
        <dbReference type="HAMAP-Rule" id="MF_00379"/>
    </source>
</evidence>
<dbReference type="SUPFAM" id="SSF116878">
    <property type="entry name" value="TrmE connector domain"/>
    <property type="match status" value="1"/>
</dbReference>
<dbReference type="InterPro" id="IPR027368">
    <property type="entry name" value="MnmE_dom2"/>
</dbReference>
<keyword evidence="4 10" id="KW-0479">Metal-binding</keyword>
<dbReference type="GO" id="GO:0046872">
    <property type="term" value="F:metal ion binding"/>
    <property type="evidence" value="ECO:0007669"/>
    <property type="project" value="UniProtKB-KW"/>
</dbReference>
<comment type="cofactor">
    <cofactor evidence="10">
        <name>K(+)</name>
        <dbReference type="ChEBI" id="CHEBI:29103"/>
    </cofactor>
    <text evidence="10">Binds 1 potassium ion per subunit.</text>
</comment>
<dbReference type="GO" id="GO:0030488">
    <property type="term" value="P:tRNA methylation"/>
    <property type="evidence" value="ECO:0007669"/>
    <property type="project" value="TreeGrafter"/>
</dbReference>
<dbReference type="PRINTS" id="PR00326">
    <property type="entry name" value="GTP1OBG"/>
</dbReference>
<feature type="binding site" evidence="10">
    <location>
        <position position="21"/>
    </location>
    <ligand>
        <name>(6S)-5-formyl-5,6,7,8-tetrahydrofolate</name>
        <dbReference type="ChEBI" id="CHEBI:57457"/>
    </ligand>
</feature>
<feature type="binding site" evidence="10">
    <location>
        <position position="243"/>
    </location>
    <ligand>
        <name>K(+)</name>
        <dbReference type="ChEBI" id="CHEBI:29103"/>
    </ligand>
</feature>
<dbReference type="Pfam" id="PF10396">
    <property type="entry name" value="TrmE_N"/>
    <property type="match status" value="1"/>
</dbReference>
<feature type="binding site" evidence="10">
    <location>
        <position position="248"/>
    </location>
    <ligand>
        <name>K(+)</name>
        <dbReference type="ChEBI" id="CHEBI:29103"/>
    </ligand>
</feature>
<keyword evidence="3 10" id="KW-0819">tRNA processing</keyword>
<comment type="function">
    <text evidence="10">Exhibits a very high intrinsic GTPase hydrolysis rate. Involved in the addition of a carboxymethylaminomethyl (cmnm) group at the wobble position (U34) of certain tRNAs, forming tRNA-cmnm(5)s(2)U34.</text>
</comment>
<keyword evidence="2 10" id="KW-0963">Cytoplasm</keyword>
<dbReference type="CDD" id="cd14858">
    <property type="entry name" value="TrmE_N"/>
    <property type="match status" value="1"/>
</dbReference>
<dbReference type="CDD" id="cd04164">
    <property type="entry name" value="trmE"/>
    <property type="match status" value="1"/>
</dbReference>
<sequence length="450" mass="50358">MSDTIVAIASPRGIGAISIVRLSGPDSWKICLESLRKRLSSVEPRRIYHNFIVDDDGQVIDEVLLVFYRSPYSYTGEDMVEVMCHGGPIVTQMVLERFLKLGARLAEAGEFTKRAFFNGKIDLTKAESVKQIVEATSKSAVKIAAANLSGRLANFVERLRQDMLGVLARIEVEFDYPDEVFTAPEELKNELLGLFDRVNESLKNVDGRLALSRGLRIVIVGKPNVGKSTLLNALLNEEKAIVTELPGTTRDTIEAFVTIKGITFTLVDTAGIRETHDKVERVGVERAINTASKADLILFVLDASVPLDEDDFRILQLIKNKRYLVVVNKIDAVDKVDPEKLRKALGTDAHILVISALKKEGIEKLEEEIVEQVQDVFENMEGYVTTTRQYELLLSCKLNLENAIKEVDEERLDAAAERLRNCLEALDALLGRQYSIDLIDRMFRDFCVGK</sequence>
<dbReference type="InterPro" id="IPR027417">
    <property type="entry name" value="P-loop_NTPase"/>
</dbReference>